<evidence type="ECO:0000313" key="2">
    <source>
        <dbReference type="Proteomes" id="UP000271087"/>
    </source>
</evidence>
<sequence length="70" mass="7983">MNGDALEELLVCEGWPIDGNQLSDFVGEPIPKIQDINQLKKQLLDADMREYALPLLSDRINKQLGEFKVR</sequence>
<dbReference type="Proteomes" id="UP000271087">
    <property type="component" value="Unassembled WGS sequence"/>
</dbReference>
<dbReference type="AlphaFoldDB" id="A0A182EM84"/>
<dbReference type="WBParaSite" id="nOo.2.0.1.t09227-RA">
    <property type="protein sequence ID" value="nOo.2.0.1.t09227-RA"/>
    <property type="gene ID" value="nOo.2.0.1.g09227"/>
</dbReference>
<evidence type="ECO:0000313" key="3">
    <source>
        <dbReference type="WBParaSite" id="nOo.2.0.1.t09227-RA"/>
    </source>
</evidence>
<accession>A0A182EM84</accession>
<dbReference type="EMBL" id="UYRW01004342">
    <property type="protein sequence ID" value="VDM92532.1"/>
    <property type="molecule type" value="Genomic_DNA"/>
</dbReference>
<name>A0A182EM84_ONCOC</name>
<keyword evidence="2" id="KW-1185">Reference proteome</keyword>
<reference evidence="3" key="1">
    <citation type="submission" date="2016-06" db="UniProtKB">
        <authorList>
            <consortium name="WormBaseParasite"/>
        </authorList>
    </citation>
    <scope>IDENTIFICATION</scope>
</reference>
<evidence type="ECO:0000313" key="1">
    <source>
        <dbReference type="EMBL" id="VDM92532.1"/>
    </source>
</evidence>
<protein>
    <submittedName>
        <fullName evidence="3">Type I site-specific deoxyribonuclease</fullName>
    </submittedName>
</protein>
<organism evidence="3">
    <name type="scientific">Onchocerca ochengi</name>
    <name type="common">Filarial nematode worm</name>
    <dbReference type="NCBI Taxonomy" id="42157"/>
    <lineage>
        <taxon>Eukaryota</taxon>
        <taxon>Metazoa</taxon>
        <taxon>Ecdysozoa</taxon>
        <taxon>Nematoda</taxon>
        <taxon>Chromadorea</taxon>
        <taxon>Rhabditida</taxon>
        <taxon>Spirurina</taxon>
        <taxon>Spiruromorpha</taxon>
        <taxon>Filarioidea</taxon>
        <taxon>Onchocercidae</taxon>
        <taxon>Onchocerca</taxon>
    </lineage>
</organism>
<dbReference type="STRING" id="42157.A0A182EM84"/>
<proteinExistence type="predicted"/>
<gene>
    <name evidence="1" type="ORF">NOO_LOCUS9227</name>
</gene>
<reference evidence="1 2" key="2">
    <citation type="submission" date="2018-08" db="EMBL/GenBank/DDBJ databases">
        <authorList>
            <person name="Laetsch R D."/>
            <person name="Stevens L."/>
            <person name="Kumar S."/>
            <person name="Blaxter L. M."/>
        </authorList>
    </citation>
    <scope>NUCLEOTIDE SEQUENCE [LARGE SCALE GENOMIC DNA]</scope>
</reference>